<evidence type="ECO:0000256" key="7">
    <source>
        <dbReference type="ARBA" id="ARBA00023278"/>
    </source>
</evidence>
<evidence type="ECO:0000256" key="5">
    <source>
        <dbReference type="ARBA" id="ARBA00022702"/>
    </source>
</evidence>
<evidence type="ECO:0000256" key="2">
    <source>
        <dbReference type="ARBA" id="ARBA00008963"/>
    </source>
</evidence>
<accession>A0A059ALY1</accession>
<keyword evidence="8" id="KW-1133">Transmembrane helix</keyword>
<keyword evidence="8" id="KW-0472">Membrane</keyword>
<protein>
    <submittedName>
        <fullName evidence="9">Uncharacterized protein</fullName>
    </submittedName>
</protein>
<dbReference type="GO" id="GO:1902025">
    <property type="term" value="P:nitrate import"/>
    <property type="evidence" value="ECO:0000318"/>
    <property type="project" value="GO_Central"/>
</dbReference>
<dbReference type="GO" id="GO:2000280">
    <property type="term" value="P:regulation of root development"/>
    <property type="evidence" value="ECO:0000318"/>
    <property type="project" value="GO_Central"/>
</dbReference>
<evidence type="ECO:0000256" key="4">
    <source>
        <dbReference type="ARBA" id="ARBA00022525"/>
    </source>
</evidence>
<sequence>MAILSQAIGNFSLIIFALMISREILFIDGRPMNPPIAHNANSLKENNQISSAKLVSRKIDVPQKIAVKGEVLSQGFGLDDSTTAGVDDFRPTTLGNRQRVGHSFPRGRDVKSVEINGGDWQVVTVSRNDFRPTGPGHSPGVGHSFEDKATTLANHNKGIGQGLRRPNQP</sequence>
<organism evidence="9">
    <name type="scientific">Eucalyptus grandis</name>
    <name type="common">Flooded gum</name>
    <dbReference type="NCBI Taxonomy" id="71139"/>
    <lineage>
        <taxon>Eukaryota</taxon>
        <taxon>Viridiplantae</taxon>
        <taxon>Streptophyta</taxon>
        <taxon>Embryophyta</taxon>
        <taxon>Tracheophyta</taxon>
        <taxon>Spermatophyta</taxon>
        <taxon>Magnoliopsida</taxon>
        <taxon>eudicotyledons</taxon>
        <taxon>Gunneridae</taxon>
        <taxon>Pentapetalae</taxon>
        <taxon>rosids</taxon>
        <taxon>malvids</taxon>
        <taxon>Myrtales</taxon>
        <taxon>Myrtaceae</taxon>
        <taxon>Myrtoideae</taxon>
        <taxon>Eucalypteae</taxon>
        <taxon>Eucalyptus</taxon>
    </lineage>
</organism>
<keyword evidence="7" id="KW-0379">Hydroxylation</keyword>
<comment type="similarity">
    <text evidence="2">Belongs to the C-terminally encoded plant signaling peptide (CEP) family.</text>
</comment>
<keyword evidence="6" id="KW-0732">Signal</keyword>
<evidence type="ECO:0000313" key="9">
    <source>
        <dbReference type="EMBL" id="KCW54982.1"/>
    </source>
</evidence>
<keyword evidence="8" id="KW-0812">Transmembrane</keyword>
<dbReference type="EMBL" id="KK198761">
    <property type="protein sequence ID" value="KCW54982.1"/>
    <property type="molecule type" value="Genomic_DNA"/>
</dbReference>
<evidence type="ECO:0000256" key="1">
    <source>
        <dbReference type="ARBA" id="ARBA00004271"/>
    </source>
</evidence>
<dbReference type="GO" id="GO:0048046">
    <property type="term" value="C:apoplast"/>
    <property type="evidence" value="ECO:0007669"/>
    <property type="project" value="UniProtKB-SubCell"/>
</dbReference>
<keyword evidence="3" id="KW-0052">Apoplast</keyword>
<dbReference type="InterPro" id="IPR033250">
    <property type="entry name" value="CEP"/>
</dbReference>
<dbReference type="GO" id="GO:0006995">
    <property type="term" value="P:cellular response to nitrogen starvation"/>
    <property type="evidence" value="ECO:0007669"/>
    <property type="project" value="UniProtKB-ARBA"/>
</dbReference>
<keyword evidence="4" id="KW-0964">Secreted</keyword>
<reference evidence="9" key="1">
    <citation type="submission" date="2013-07" db="EMBL/GenBank/DDBJ databases">
        <title>The genome of Eucalyptus grandis.</title>
        <authorList>
            <person name="Schmutz J."/>
            <person name="Hayes R."/>
            <person name="Myburg A."/>
            <person name="Tuskan G."/>
            <person name="Grattapaglia D."/>
            <person name="Rokhsar D.S."/>
        </authorList>
    </citation>
    <scope>NUCLEOTIDE SEQUENCE</scope>
    <source>
        <tissue evidence="9">Leaf extractions</tissue>
    </source>
</reference>
<dbReference type="AlphaFoldDB" id="A0A059ALY1"/>
<dbReference type="Gramene" id="KCW54982">
    <property type="protein sequence ID" value="KCW54982"/>
    <property type="gene ID" value="EUGRSUZ_I00951"/>
</dbReference>
<keyword evidence="5" id="KW-0372">Hormone</keyword>
<dbReference type="OMA" id="ANHNKGI"/>
<name>A0A059ALY1_EUCGR</name>
<evidence type="ECO:0000256" key="6">
    <source>
        <dbReference type="ARBA" id="ARBA00022729"/>
    </source>
</evidence>
<gene>
    <name evidence="9" type="ORF">EUGRSUZ_I00951</name>
</gene>
<dbReference type="PANTHER" id="PTHR33348">
    <property type="entry name" value="PRECURSOR OF CEP5"/>
    <property type="match status" value="1"/>
</dbReference>
<comment type="subcellular location">
    <subcellularLocation>
        <location evidence="1">Secreted</location>
        <location evidence="1">Extracellular space</location>
        <location evidence="1">Apoplast</location>
    </subcellularLocation>
</comment>
<dbReference type="PANTHER" id="PTHR33348:SF44">
    <property type="entry name" value="PRECURSOR OF CEP6"/>
    <property type="match status" value="1"/>
</dbReference>
<proteinExistence type="inferred from homology"/>
<evidence type="ECO:0000256" key="8">
    <source>
        <dbReference type="SAM" id="Phobius"/>
    </source>
</evidence>
<dbReference type="InParanoid" id="A0A059ALY1"/>
<feature type="transmembrane region" description="Helical" evidence="8">
    <location>
        <begin position="6"/>
        <end position="25"/>
    </location>
</feature>
<dbReference type="GO" id="GO:0048364">
    <property type="term" value="P:root development"/>
    <property type="evidence" value="ECO:0007669"/>
    <property type="project" value="InterPro"/>
</dbReference>
<dbReference type="GO" id="GO:0005179">
    <property type="term" value="F:hormone activity"/>
    <property type="evidence" value="ECO:0000318"/>
    <property type="project" value="GO_Central"/>
</dbReference>
<dbReference type="GO" id="GO:0005576">
    <property type="term" value="C:extracellular region"/>
    <property type="evidence" value="ECO:0000318"/>
    <property type="project" value="GO_Central"/>
</dbReference>
<evidence type="ECO:0000256" key="3">
    <source>
        <dbReference type="ARBA" id="ARBA00022523"/>
    </source>
</evidence>
<dbReference type="GO" id="GO:1901371">
    <property type="term" value="P:regulation of leaf morphogenesis"/>
    <property type="evidence" value="ECO:0000318"/>
    <property type="project" value="GO_Central"/>
</dbReference>